<reference evidence="1" key="1">
    <citation type="submission" date="2020-02" db="EMBL/GenBank/DDBJ databases">
        <authorList>
            <person name="Shen X.-R."/>
            <person name="Zhang Y.-X."/>
        </authorList>
    </citation>
    <scope>NUCLEOTIDE SEQUENCE</scope>
    <source>
        <strain evidence="1">SYP-B3998</strain>
    </source>
</reference>
<evidence type="ECO:0000313" key="1">
    <source>
        <dbReference type="EMBL" id="NEW09777.1"/>
    </source>
</evidence>
<proteinExistence type="predicted"/>
<dbReference type="EMBL" id="JAAIKC010000024">
    <property type="protein sequence ID" value="NEW09777.1"/>
    <property type="molecule type" value="Genomic_DNA"/>
</dbReference>
<organism evidence="1">
    <name type="scientific">Paenibacillus sp. SYP-B3998</name>
    <dbReference type="NCBI Taxonomy" id="2678564"/>
    <lineage>
        <taxon>Bacteria</taxon>
        <taxon>Bacillati</taxon>
        <taxon>Bacillota</taxon>
        <taxon>Bacilli</taxon>
        <taxon>Bacillales</taxon>
        <taxon>Paenibacillaceae</taxon>
        <taxon>Paenibacillus</taxon>
    </lineage>
</organism>
<accession>A0A6G4A829</accession>
<protein>
    <submittedName>
        <fullName evidence="1">Uncharacterized protein</fullName>
    </submittedName>
</protein>
<comment type="caution">
    <text evidence="1">The sequence shown here is derived from an EMBL/GenBank/DDBJ whole genome shotgun (WGS) entry which is preliminary data.</text>
</comment>
<dbReference type="RefSeq" id="WP_163953930.1">
    <property type="nucleotide sequence ID" value="NZ_JAAIKC010000024.1"/>
</dbReference>
<name>A0A6G4A829_9BACL</name>
<gene>
    <name evidence="1" type="ORF">GK047_28055</name>
</gene>
<dbReference type="AlphaFoldDB" id="A0A6G4A829"/>
<sequence>MTPDEFDKVWADPKLRDTIKDRLRHPGGLHEWHLVSRADVFKRWGVTSEQIADMRTLISETKFVNPTGKHSGKGSTKAHNELLEIIDSSTDYDMFKRRLQNWANCRFEGGVDALPDGLKP</sequence>